<dbReference type="AlphaFoldDB" id="A0A8X6HWW8"/>
<comment type="caution">
    <text evidence="1">The sequence shown here is derived from an EMBL/GenBank/DDBJ whole genome shotgun (WGS) entry which is preliminary data.</text>
</comment>
<gene>
    <name evidence="1" type="ORF">TNCT_482081</name>
</gene>
<organism evidence="1 2">
    <name type="scientific">Trichonephila clavata</name>
    <name type="common">Joro spider</name>
    <name type="synonym">Nephila clavata</name>
    <dbReference type="NCBI Taxonomy" id="2740835"/>
    <lineage>
        <taxon>Eukaryota</taxon>
        <taxon>Metazoa</taxon>
        <taxon>Ecdysozoa</taxon>
        <taxon>Arthropoda</taxon>
        <taxon>Chelicerata</taxon>
        <taxon>Arachnida</taxon>
        <taxon>Araneae</taxon>
        <taxon>Araneomorphae</taxon>
        <taxon>Entelegynae</taxon>
        <taxon>Araneoidea</taxon>
        <taxon>Nephilidae</taxon>
        <taxon>Trichonephila</taxon>
    </lineage>
</organism>
<proteinExistence type="predicted"/>
<dbReference type="EMBL" id="BMAO01029423">
    <property type="protein sequence ID" value="GFR31517.1"/>
    <property type="molecule type" value="Genomic_DNA"/>
</dbReference>
<keyword evidence="2" id="KW-1185">Reference proteome</keyword>
<dbReference type="Proteomes" id="UP000887116">
    <property type="component" value="Unassembled WGS sequence"/>
</dbReference>
<evidence type="ECO:0000313" key="1">
    <source>
        <dbReference type="EMBL" id="GFR31517.1"/>
    </source>
</evidence>
<evidence type="ECO:0000313" key="2">
    <source>
        <dbReference type="Proteomes" id="UP000887116"/>
    </source>
</evidence>
<sequence>MDPDGIWEQVPPSTFRHSDTIGIIAFSYKNKKPTELTIATRTRNMSFPIVSETWYEDLQAEYIDPLDINRLQVFKANTLSIIHTHELVKDSEYSKICELDNGRIQITKWPYLKKMCLKVSRSNPKIWNYEDEENNFLFLYIISDEKCKLSEIKEF</sequence>
<name>A0A8X6HWW8_TRICU</name>
<accession>A0A8X6HWW8</accession>
<protein>
    <submittedName>
        <fullName evidence="1">Uncharacterized protein</fullName>
    </submittedName>
</protein>
<reference evidence="1" key="1">
    <citation type="submission" date="2020-07" db="EMBL/GenBank/DDBJ databases">
        <title>Multicomponent nature underlies the extraordinary mechanical properties of spider dragline silk.</title>
        <authorList>
            <person name="Kono N."/>
            <person name="Nakamura H."/>
            <person name="Mori M."/>
            <person name="Yoshida Y."/>
            <person name="Ohtoshi R."/>
            <person name="Malay A.D."/>
            <person name="Moran D.A.P."/>
            <person name="Tomita M."/>
            <person name="Numata K."/>
            <person name="Arakawa K."/>
        </authorList>
    </citation>
    <scope>NUCLEOTIDE SEQUENCE</scope>
</reference>